<keyword evidence="3" id="KW-1185">Reference proteome</keyword>
<dbReference type="RefSeq" id="WP_026993169.1">
    <property type="nucleotide sequence ID" value="NZ_JRLY01000022.1"/>
</dbReference>
<dbReference type="Proteomes" id="UP000030111">
    <property type="component" value="Unassembled WGS sequence"/>
</dbReference>
<evidence type="ECO:0000313" key="2">
    <source>
        <dbReference type="EMBL" id="KGO91252.1"/>
    </source>
</evidence>
<evidence type="ECO:0008006" key="4">
    <source>
        <dbReference type="Google" id="ProtNLM"/>
    </source>
</evidence>
<comment type="caution">
    <text evidence="2">The sequence shown here is derived from an EMBL/GenBank/DDBJ whole genome shotgun (WGS) entry which is preliminary data.</text>
</comment>
<feature type="chain" id="PRO_5001992080" description="Lipocalin-like domain-containing protein" evidence="1">
    <location>
        <begin position="17"/>
        <end position="145"/>
    </location>
</feature>
<proteinExistence type="predicted"/>
<sequence>MKKALFLLVLAGTAFATGCSKDDDSPKVYDYQNYDGMWVLAHVSGSIAGIDHDYDGSIIWNFDTEHHILSVVNNDADETVEDFLESGTYTYSFDANTVTPETCAETFNAGNLDFGCFVNNGNTIVLTQNESDGYVLTFNRIMTLD</sequence>
<dbReference type="EMBL" id="JRLY01000022">
    <property type="protein sequence ID" value="KGO91252.1"/>
    <property type="molecule type" value="Genomic_DNA"/>
</dbReference>
<keyword evidence="1" id="KW-0732">Signal</keyword>
<dbReference type="PROSITE" id="PS51257">
    <property type="entry name" value="PROKAR_LIPOPROTEIN"/>
    <property type="match status" value="1"/>
</dbReference>
<organism evidence="2 3">
    <name type="scientific">Flavobacterium subsaxonicum WB 4.1-42 = DSM 21790</name>
    <dbReference type="NCBI Taxonomy" id="1121898"/>
    <lineage>
        <taxon>Bacteria</taxon>
        <taxon>Pseudomonadati</taxon>
        <taxon>Bacteroidota</taxon>
        <taxon>Flavobacteriia</taxon>
        <taxon>Flavobacteriales</taxon>
        <taxon>Flavobacteriaceae</taxon>
        <taxon>Flavobacterium</taxon>
    </lineage>
</organism>
<evidence type="ECO:0000313" key="3">
    <source>
        <dbReference type="Proteomes" id="UP000030111"/>
    </source>
</evidence>
<dbReference type="eggNOG" id="ENOG5032YUM">
    <property type="taxonomic scope" value="Bacteria"/>
</dbReference>
<reference evidence="2 3" key="1">
    <citation type="submission" date="2013-09" db="EMBL/GenBank/DDBJ databases">
        <authorList>
            <person name="Zeng Z."/>
            <person name="Chen C."/>
        </authorList>
    </citation>
    <scope>NUCLEOTIDE SEQUENCE [LARGE SCALE GENOMIC DNA]</scope>
    <source>
        <strain evidence="2 3">WB 4.1-42</strain>
    </source>
</reference>
<dbReference type="OrthoDB" id="1201884at2"/>
<accession>A0A0A2MF07</accession>
<evidence type="ECO:0000256" key="1">
    <source>
        <dbReference type="SAM" id="SignalP"/>
    </source>
</evidence>
<dbReference type="STRING" id="1121898.GCA_000422725_03058"/>
<dbReference type="AlphaFoldDB" id="A0A0A2MF07"/>
<feature type="signal peptide" evidence="1">
    <location>
        <begin position="1"/>
        <end position="16"/>
    </location>
</feature>
<gene>
    <name evidence="2" type="ORF">Q766_19035</name>
</gene>
<name>A0A0A2MF07_9FLAO</name>
<protein>
    <recommendedName>
        <fullName evidence="4">Lipocalin-like domain-containing protein</fullName>
    </recommendedName>
</protein>